<gene>
    <name evidence="1" type="ORF">SAMN05216325_11142</name>
</gene>
<evidence type="ECO:0000313" key="2">
    <source>
        <dbReference type="Proteomes" id="UP000199459"/>
    </source>
</evidence>
<dbReference type="Proteomes" id="UP000199459">
    <property type="component" value="Unassembled WGS sequence"/>
</dbReference>
<name>A0A1H8EZD4_9PROT</name>
<organism evidence="1 2">
    <name type="scientific">Nitrosomonas marina</name>
    <dbReference type="NCBI Taxonomy" id="917"/>
    <lineage>
        <taxon>Bacteria</taxon>
        <taxon>Pseudomonadati</taxon>
        <taxon>Pseudomonadota</taxon>
        <taxon>Betaproteobacteria</taxon>
        <taxon>Nitrosomonadales</taxon>
        <taxon>Nitrosomonadaceae</taxon>
        <taxon>Nitrosomonas</taxon>
    </lineage>
</organism>
<dbReference type="EMBL" id="FOCP01000011">
    <property type="protein sequence ID" value="SEN24961.1"/>
    <property type="molecule type" value="Genomic_DNA"/>
</dbReference>
<reference evidence="1 2" key="1">
    <citation type="submission" date="2016-10" db="EMBL/GenBank/DDBJ databases">
        <authorList>
            <person name="de Groot N.N."/>
        </authorList>
    </citation>
    <scope>NUCLEOTIDE SEQUENCE [LARGE SCALE GENOMIC DNA]</scope>
    <source>
        <strain evidence="1 2">Nm22</strain>
    </source>
</reference>
<dbReference type="AlphaFoldDB" id="A0A1H8EZD4"/>
<proteinExistence type="predicted"/>
<protein>
    <submittedName>
        <fullName evidence="1">Uncharacterized protein</fullName>
    </submittedName>
</protein>
<sequence>MQYKKYLPILRYRQEWHDVFLRFPQDEATIIILNLESTIRLLQLVRQYKIRRYGLREPDKKDARKAVIRLTNRYPGADHKNK</sequence>
<evidence type="ECO:0000313" key="1">
    <source>
        <dbReference type="EMBL" id="SEN24961.1"/>
    </source>
</evidence>
<accession>A0A1H8EZD4</accession>